<reference evidence="1" key="2">
    <citation type="journal article" date="2015" name="Fish Shellfish Immunol.">
        <title>Early steps in the European eel (Anguilla anguilla)-Vibrio vulnificus interaction in the gills: Role of the RtxA13 toxin.</title>
        <authorList>
            <person name="Callol A."/>
            <person name="Pajuelo D."/>
            <person name="Ebbesson L."/>
            <person name="Teles M."/>
            <person name="MacKenzie S."/>
            <person name="Amaro C."/>
        </authorList>
    </citation>
    <scope>NUCLEOTIDE SEQUENCE</scope>
</reference>
<evidence type="ECO:0000313" key="1">
    <source>
        <dbReference type="EMBL" id="JAH70605.1"/>
    </source>
</evidence>
<proteinExistence type="predicted"/>
<accession>A0A0E9UZI2</accession>
<reference evidence="1" key="1">
    <citation type="submission" date="2014-11" db="EMBL/GenBank/DDBJ databases">
        <authorList>
            <person name="Amaro Gonzalez C."/>
        </authorList>
    </citation>
    <scope>NUCLEOTIDE SEQUENCE</scope>
</reference>
<sequence length="9" mass="1066">MTITLHYGM</sequence>
<organism evidence="1">
    <name type="scientific">Anguilla anguilla</name>
    <name type="common">European freshwater eel</name>
    <name type="synonym">Muraena anguilla</name>
    <dbReference type="NCBI Taxonomy" id="7936"/>
    <lineage>
        <taxon>Eukaryota</taxon>
        <taxon>Metazoa</taxon>
        <taxon>Chordata</taxon>
        <taxon>Craniata</taxon>
        <taxon>Vertebrata</taxon>
        <taxon>Euteleostomi</taxon>
        <taxon>Actinopterygii</taxon>
        <taxon>Neopterygii</taxon>
        <taxon>Teleostei</taxon>
        <taxon>Anguilliformes</taxon>
        <taxon>Anguillidae</taxon>
        <taxon>Anguilla</taxon>
    </lineage>
</organism>
<dbReference type="EMBL" id="GBXM01037972">
    <property type="protein sequence ID" value="JAH70605.1"/>
    <property type="molecule type" value="Transcribed_RNA"/>
</dbReference>
<protein>
    <submittedName>
        <fullName evidence="1">Uncharacterized protein</fullName>
    </submittedName>
</protein>
<dbReference type="EMBL" id="GBXM01033833">
    <property type="protein sequence ID" value="JAH74744.1"/>
    <property type="molecule type" value="Transcribed_RNA"/>
</dbReference>
<name>A0A0E9UZI2_ANGAN</name>